<evidence type="ECO:0000313" key="10">
    <source>
        <dbReference type="Proteomes" id="UP000188879"/>
    </source>
</evidence>
<keyword evidence="3" id="KW-0813">Transport</keyword>
<evidence type="ECO:0000256" key="5">
    <source>
        <dbReference type="ARBA" id="ARBA00022692"/>
    </source>
</evidence>
<keyword evidence="6 8" id="KW-1133">Transmembrane helix</keyword>
<feature type="transmembrane region" description="Helical" evidence="8">
    <location>
        <begin position="509"/>
        <end position="533"/>
    </location>
</feature>
<proteinExistence type="inferred from homology"/>
<dbReference type="GO" id="GO:0033214">
    <property type="term" value="P:siderophore-iron import into cell"/>
    <property type="evidence" value="ECO:0007669"/>
    <property type="project" value="TreeGrafter"/>
</dbReference>
<reference evidence="9 10" key="1">
    <citation type="submission" date="2016-10" db="EMBL/GenBank/DDBJ databases">
        <title>Draft Genome sequence of Roseomonas sp. strain M3.</title>
        <authorList>
            <person name="Subhash Y."/>
            <person name="Lee S."/>
        </authorList>
    </citation>
    <scope>NUCLEOTIDE SEQUENCE [LARGE SCALE GENOMIC DNA]</scope>
    <source>
        <strain evidence="9 10">M3</strain>
    </source>
</reference>
<dbReference type="NCBIfam" id="NF007866">
    <property type="entry name" value="PRK10577.1-2"/>
    <property type="match status" value="1"/>
</dbReference>
<feature type="transmembrane region" description="Helical" evidence="8">
    <location>
        <begin position="98"/>
        <end position="121"/>
    </location>
</feature>
<dbReference type="PANTHER" id="PTHR30472:SF37">
    <property type="entry name" value="FE(3+) DICITRATE TRANSPORT SYSTEM PERMEASE PROTEIN FECD-RELATED"/>
    <property type="match status" value="1"/>
</dbReference>
<keyword evidence="5 8" id="KW-0812">Transmembrane</keyword>
<feature type="transmembrane region" description="Helical" evidence="8">
    <location>
        <begin position="311"/>
        <end position="329"/>
    </location>
</feature>
<feature type="transmembrane region" description="Helical" evidence="8">
    <location>
        <begin position="152"/>
        <end position="175"/>
    </location>
</feature>
<evidence type="ECO:0008006" key="11">
    <source>
        <dbReference type="Google" id="ProtNLM"/>
    </source>
</evidence>
<keyword evidence="7 8" id="KW-0472">Membrane</keyword>
<feature type="transmembrane region" description="Helical" evidence="8">
    <location>
        <begin position="540"/>
        <end position="560"/>
    </location>
</feature>
<keyword evidence="4" id="KW-1003">Cell membrane</keyword>
<feature type="transmembrane region" description="Helical" evidence="8">
    <location>
        <begin position="604"/>
        <end position="625"/>
    </location>
</feature>
<feature type="transmembrane region" description="Helical" evidence="8">
    <location>
        <begin position="631"/>
        <end position="654"/>
    </location>
</feature>
<feature type="transmembrane region" description="Helical" evidence="8">
    <location>
        <begin position="478"/>
        <end position="497"/>
    </location>
</feature>
<dbReference type="EMBL" id="MLCO01000218">
    <property type="protein sequence ID" value="ONG49760.1"/>
    <property type="molecule type" value="Genomic_DNA"/>
</dbReference>
<dbReference type="Proteomes" id="UP000188879">
    <property type="component" value="Unassembled WGS sequence"/>
</dbReference>
<feature type="transmembrane region" description="Helical" evidence="8">
    <location>
        <begin position="449"/>
        <end position="466"/>
    </location>
</feature>
<comment type="similarity">
    <text evidence="2">Belongs to the binding-protein-dependent transport system permease family. FecCD subfamily.</text>
</comment>
<dbReference type="InterPro" id="IPR037294">
    <property type="entry name" value="ABC_BtuC-like"/>
</dbReference>
<feature type="transmembrane region" description="Helical" evidence="8">
    <location>
        <begin position="424"/>
        <end position="443"/>
    </location>
</feature>
<evidence type="ECO:0000256" key="3">
    <source>
        <dbReference type="ARBA" id="ARBA00022448"/>
    </source>
</evidence>
<dbReference type="GO" id="GO:0005886">
    <property type="term" value="C:plasma membrane"/>
    <property type="evidence" value="ECO:0007669"/>
    <property type="project" value="UniProtKB-SubCell"/>
</dbReference>
<evidence type="ECO:0000256" key="4">
    <source>
        <dbReference type="ARBA" id="ARBA00022475"/>
    </source>
</evidence>
<evidence type="ECO:0000313" key="9">
    <source>
        <dbReference type="EMBL" id="ONG49760.1"/>
    </source>
</evidence>
<feature type="transmembrane region" description="Helical" evidence="8">
    <location>
        <begin position="128"/>
        <end position="146"/>
    </location>
</feature>
<evidence type="ECO:0000256" key="2">
    <source>
        <dbReference type="ARBA" id="ARBA00007935"/>
    </source>
</evidence>
<dbReference type="PANTHER" id="PTHR30472">
    <property type="entry name" value="FERRIC ENTEROBACTIN TRANSPORT SYSTEM PERMEASE PROTEIN"/>
    <property type="match status" value="1"/>
</dbReference>
<comment type="caution">
    <text evidence="9">The sequence shown here is derived from an EMBL/GenBank/DDBJ whole genome shotgun (WGS) entry which is preliminary data.</text>
</comment>
<evidence type="ECO:0000256" key="1">
    <source>
        <dbReference type="ARBA" id="ARBA00004651"/>
    </source>
</evidence>
<name>A0A1V2H0B5_9PROT</name>
<keyword evidence="10" id="KW-1185">Reference proteome</keyword>
<feature type="transmembrane region" description="Helical" evidence="8">
    <location>
        <begin position="242"/>
        <end position="269"/>
    </location>
</feature>
<sequence length="656" mass="65608">MAAWPRPGAWRGRSPPACRSSPAMASRFFVLLFVSLVGAGALFARGALPLLGGDELKEILFFHAALPRLCMALLAGAALGLAGLLFQQVLRNPLAEPGTLGIFAGARLALGLATLGAPGLLEWGQGSIALAGAGGAVGLVLLLAARRGFAPLPVILAGLALGLALEALNKALLLLHYEALSDLALSQAGGLGQISFLPVFSIAPWIAALAAAAFLLRRPLALLTLEDDGARSLGLPLPAVRLAGLAIATGLAATVAATLGGIAGIGLAAPALARAGGLRRFPALMAGSALLGAGLLALTDQALLALAGPGLPAGTLTTLLTAPLLLWLLRRMKGGGGRASIPASRATHPAGPLLLGLALALTAVLALALTLGPTATGGWSFELTDMLEWRGPRVLAALSAGAMLAVAGLVIQRLTGNPMASPELLGLSAGAGLALLLAGLLGLAPGRGAMIALAAAGALAVLALMLRLQRRAGPTGMLLAGLALTGLLGAAGGLLLLTGDPRLLPLLGWLAGSTYAVTAAEAWTAFALAAILLPLSGLAVRWLSILPLGVPTGTALGLPWTRLRPLLLGLAALLTGAATLLVGPLSFVGLMAPHLCRMIGLRGTAAPLAGAALSGALVMTLADWLGRSLAFPWQLPAGLVATLLGSAYLLGWMLRR</sequence>
<feature type="transmembrane region" description="Helical" evidence="8">
    <location>
        <begin position="60"/>
        <end position="86"/>
    </location>
</feature>
<comment type="subcellular location">
    <subcellularLocation>
        <location evidence="1">Cell membrane</location>
        <topology evidence="1">Multi-pass membrane protein</topology>
    </subcellularLocation>
</comment>
<gene>
    <name evidence="9" type="ORF">BKE38_20240</name>
</gene>
<dbReference type="SUPFAM" id="SSF81345">
    <property type="entry name" value="ABC transporter involved in vitamin B12 uptake, BtuC"/>
    <property type="match status" value="2"/>
</dbReference>
<feature type="transmembrane region" description="Helical" evidence="8">
    <location>
        <begin position="391"/>
        <end position="412"/>
    </location>
</feature>
<accession>A0A1V2H0B5</accession>
<dbReference type="InterPro" id="IPR000522">
    <property type="entry name" value="ABC_transptr_permease_BtuC"/>
</dbReference>
<evidence type="ECO:0000256" key="8">
    <source>
        <dbReference type="SAM" id="Phobius"/>
    </source>
</evidence>
<feature type="transmembrane region" description="Helical" evidence="8">
    <location>
        <begin position="566"/>
        <end position="592"/>
    </location>
</feature>
<organism evidence="9 10">
    <name type="scientific">Teichococcus deserti</name>
    <dbReference type="NCBI Taxonomy" id="1817963"/>
    <lineage>
        <taxon>Bacteria</taxon>
        <taxon>Pseudomonadati</taxon>
        <taxon>Pseudomonadota</taxon>
        <taxon>Alphaproteobacteria</taxon>
        <taxon>Acetobacterales</taxon>
        <taxon>Roseomonadaceae</taxon>
        <taxon>Roseomonas</taxon>
    </lineage>
</organism>
<evidence type="ECO:0000256" key="7">
    <source>
        <dbReference type="ARBA" id="ARBA00023136"/>
    </source>
</evidence>
<dbReference type="Gene3D" id="1.10.3470.10">
    <property type="entry name" value="ABC transporter involved in vitamin B12 uptake, BtuC"/>
    <property type="match status" value="2"/>
</dbReference>
<dbReference type="GO" id="GO:0022857">
    <property type="term" value="F:transmembrane transporter activity"/>
    <property type="evidence" value="ECO:0007669"/>
    <property type="project" value="InterPro"/>
</dbReference>
<feature type="transmembrane region" description="Helical" evidence="8">
    <location>
        <begin position="350"/>
        <end position="371"/>
    </location>
</feature>
<dbReference type="AlphaFoldDB" id="A0A1V2H0B5"/>
<feature type="transmembrane region" description="Helical" evidence="8">
    <location>
        <begin position="196"/>
        <end position="216"/>
    </location>
</feature>
<dbReference type="Pfam" id="PF01032">
    <property type="entry name" value="FecCD"/>
    <property type="match status" value="2"/>
</dbReference>
<evidence type="ECO:0000256" key="6">
    <source>
        <dbReference type="ARBA" id="ARBA00022989"/>
    </source>
</evidence>
<feature type="transmembrane region" description="Helical" evidence="8">
    <location>
        <begin position="28"/>
        <end position="48"/>
    </location>
</feature>
<protein>
    <recommendedName>
        <fullName evidence="11">Fe3+-hydroxamate ABC transporter permease FhuB</fullName>
    </recommendedName>
</protein>